<feature type="region of interest" description="Disordered" evidence="1">
    <location>
        <begin position="1"/>
        <end position="58"/>
    </location>
</feature>
<keyword evidence="2" id="KW-0472">Membrane</keyword>
<feature type="transmembrane region" description="Helical" evidence="2">
    <location>
        <begin position="337"/>
        <end position="357"/>
    </location>
</feature>
<dbReference type="AlphaFoldDB" id="A0A7V8VGM4"/>
<evidence type="ECO:0000256" key="2">
    <source>
        <dbReference type="SAM" id="Phobius"/>
    </source>
</evidence>
<evidence type="ECO:0000313" key="3">
    <source>
        <dbReference type="EMBL" id="MBA2227685.1"/>
    </source>
</evidence>
<dbReference type="EMBL" id="JACEFB010000017">
    <property type="protein sequence ID" value="MBA2227685.1"/>
    <property type="molecule type" value="Genomic_DNA"/>
</dbReference>
<evidence type="ECO:0008006" key="5">
    <source>
        <dbReference type="Google" id="ProtNLM"/>
    </source>
</evidence>
<gene>
    <name evidence="3" type="ORF">H0921_16120</name>
</gene>
<organism evidence="3 4">
    <name type="scientific">Thermogemmata fonticola</name>
    <dbReference type="NCBI Taxonomy" id="2755323"/>
    <lineage>
        <taxon>Bacteria</taxon>
        <taxon>Pseudomonadati</taxon>
        <taxon>Planctomycetota</taxon>
        <taxon>Planctomycetia</taxon>
        <taxon>Gemmatales</taxon>
        <taxon>Gemmataceae</taxon>
        <taxon>Thermogemmata</taxon>
    </lineage>
</organism>
<keyword evidence="2" id="KW-1133">Transmembrane helix</keyword>
<keyword evidence="2" id="KW-0812">Transmembrane</keyword>
<dbReference type="Proteomes" id="UP000542342">
    <property type="component" value="Unassembled WGS sequence"/>
</dbReference>
<proteinExistence type="predicted"/>
<keyword evidence="4" id="KW-1185">Reference proteome</keyword>
<sequence>MPTRSPYEDEDAAPPLSSRPSAPASPAGGGSARPPSASAGATPSSSPQPVPSPSPTPTPLRFGVCGVLEKIDELETELGQIGIIRYVTSGVTYTAPPASVQPCAWLKHPRDPQRYECLWDVRNSNNLLQLRQAIEQAVQSGEIRQADSPVGDRLDRVVYLLAQHIASLHREGWSAGLICPENVFYKDDGSEVFLADLGFYWKPARGEPPWDAEPGRPEWIEANWTYAWLYSRPPLQQQFACRSFAPPVWEKQPFTPPTPAEDVQTFARLLWWLVVGNDRGPQSLTPFLNLLHAAIEGQVADMADFLAQLERCPPSSHFNRARAVSSRGPSPLGRRTVLLLGAAVLVIGAAGLAYYLLSRTPPEGEDRKIIIPSPEEFAQKPYEEQMKYWRDTYNPQSPLTDEQKATLAKLRCNTLQKVEEKHDELVDKAFDHAERFNVAREFKKLLDDVKLLRSKPVHDPEVEKKEQLWQEIIELRLLELEA</sequence>
<dbReference type="RefSeq" id="WP_194539548.1">
    <property type="nucleotide sequence ID" value="NZ_JACEFB010000017.1"/>
</dbReference>
<reference evidence="3 4" key="1">
    <citation type="submission" date="2020-07" db="EMBL/GenBank/DDBJ databases">
        <title>Thermogemmata thermophila gen. nov., sp. nov., a novel moderate thermophilic planctomycete from a Kamchatka hot spring.</title>
        <authorList>
            <person name="Elcheninov A.G."/>
            <person name="Podosokorskaya O.A."/>
            <person name="Kovaleva O.L."/>
            <person name="Novikov A."/>
            <person name="Bonch-Osmolovskaya E.A."/>
            <person name="Toshchakov S.V."/>
            <person name="Kublanov I.V."/>
        </authorList>
    </citation>
    <scope>NUCLEOTIDE SEQUENCE [LARGE SCALE GENOMIC DNA]</scope>
    <source>
        <strain evidence="3 4">2918</strain>
    </source>
</reference>
<name>A0A7V8VGM4_9BACT</name>
<comment type="caution">
    <text evidence="3">The sequence shown here is derived from an EMBL/GenBank/DDBJ whole genome shotgun (WGS) entry which is preliminary data.</text>
</comment>
<evidence type="ECO:0000256" key="1">
    <source>
        <dbReference type="SAM" id="MobiDB-lite"/>
    </source>
</evidence>
<evidence type="ECO:0000313" key="4">
    <source>
        <dbReference type="Proteomes" id="UP000542342"/>
    </source>
</evidence>
<protein>
    <recommendedName>
        <fullName evidence="5">Protein kinase domain-containing protein</fullName>
    </recommendedName>
</protein>
<accession>A0A7V8VGM4</accession>
<feature type="compositionally biased region" description="Pro residues" evidence="1">
    <location>
        <begin position="46"/>
        <end position="58"/>
    </location>
</feature>
<feature type="compositionally biased region" description="Low complexity" evidence="1">
    <location>
        <begin position="13"/>
        <end position="45"/>
    </location>
</feature>